<reference evidence="1 2" key="2">
    <citation type="journal article" date="2022" name="Mol. Ecol. Resour.">
        <title>The genomes of chicory, endive, great burdock and yacon provide insights into Asteraceae paleo-polyploidization history and plant inulin production.</title>
        <authorList>
            <person name="Fan W."/>
            <person name="Wang S."/>
            <person name="Wang H."/>
            <person name="Wang A."/>
            <person name="Jiang F."/>
            <person name="Liu H."/>
            <person name="Zhao H."/>
            <person name="Xu D."/>
            <person name="Zhang Y."/>
        </authorList>
    </citation>
    <scope>NUCLEOTIDE SEQUENCE [LARGE SCALE GENOMIC DNA]</scope>
    <source>
        <strain evidence="2">cv. Yunnan</strain>
        <tissue evidence="1">Leaves</tissue>
    </source>
</reference>
<keyword evidence="2" id="KW-1185">Reference proteome</keyword>
<accession>A0ACB9HQK2</accession>
<proteinExistence type="predicted"/>
<dbReference type="EMBL" id="CM042028">
    <property type="protein sequence ID" value="KAI3797583.1"/>
    <property type="molecule type" value="Genomic_DNA"/>
</dbReference>
<name>A0ACB9HQK2_9ASTR</name>
<evidence type="ECO:0000313" key="1">
    <source>
        <dbReference type="EMBL" id="KAI3797583.1"/>
    </source>
</evidence>
<comment type="caution">
    <text evidence="1">The sequence shown here is derived from an EMBL/GenBank/DDBJ whole genome shotgun (WGS) entry which is preliminary data.</text>
</comment>
<sequence>MMKTTTMSNTSGTYLCRLQSIFVYILLELGGNRCCLFQQLLKDGFLVSYVNRFSLKKVSFLPLFINCCLLDCKVACSKLFPLCSKKNKKNLLAKLSPALSVT</sequence>
<protein>
    <submittedName>
        <fullName evidence="1">Uncharacterized protein</fullName>
    </submittedName>
</protein>
<reference evidence="2" key="1">
    <citation type="journal article" date="2022" name="Mol. Ecol. Resour.">
        <title>The genomes of chicory, endive, great burdock and yacon provide insights into Asteraceae palaeo-polyploidization history and plant inulin production.</title>
        <authorList>
            <person name="Fan W."/>
            <person name="Wang S."/>
            <person name="Wang H."/>
            <person name="Wang A."/>
            <person name="Jiang F."/>
            <person name="Liu H."/>
            <person name="Zhao H."/>
            <person name="Xu D."/>
            <person name="Zhang Y."/>
        </authorList>
    </citation>
    <scope>NUCLEOTIDE SEQUENCE [LARGE SCALE GENOMIC DNA]</scope>
    <source>
        <strain evidence="2">cv. Yunnan</strain>
    </source>
</reference>
<dbReference type="Proteomes" id="UP001056120">
    <property type="component" value="Linkage Group LG11"/>
</dbReference>
<evidence type="ECO:0000313" key="2">
    <source>
        <dbReference type="Proteomes" id="UP001056120"/>
    </source>
</evidence>
<gene>
    <name evidence="1" type="ORF">L1987_32842</name>
</gene>
<organism evidence="1 2">
    <name type="scientific">Smallanthus sonchifolius</name>
    <dbReference type="NCBI Taxonomy" id="185202"/>
    <lineage>
        <taxon>Eukaryota</taxon>
        <taxon>Viridiplantae</taxon>
        <taxon>Streptophyta</taxon>
        <taxon>Embryophyta</taxon>
        <taxon>Tracheophyta</taxon>
        <taxon>Spermatophyta</taxon>
        <taxon>Magnoliopsida</taxon>
        <taxon>eudicotyledons</taxon>
        <taxon>Gunneridae</taxon>
        <taxon>Pentapetalae</taxon>
        <taxon>asterids</taxon>
        <taxon>campanulids</taxon>
        <taxon>Asterales</taxon>
        <taxon>Asteraceae</taxon>
        <taxon>Asteroideae</taxon>
        <taxon>Heliantheae alliance</taxon>
        <taxon>Millerieae</taxon>
        <taxon>Smallanthus</taxon>
    </lineage>
</organism>